<evidence type="ECO:0000313" key="2">
    <source>
        <dbReference type="EMBL" id="RLV63098.1"/>
    </source>
</evidence>
<dbReference type="EMBL" id="QUSF01003922">
    <property type="protein sequence ID" value="RLV63098.1"/>
    <property type="molecule type" value="Genomic_DNA"/>
</dbReference>
<protein>
    <submittedName>
        <fullName evidence="2">Uncharacterized protein</fullName>
    </submittedName>
</protein>
<proteinExistence type="predicted"/>
<reference evidence="2" key="2">
    <citation type="submission" date="2018-08" db="EMBL/GenBank/DDBJ databases">
        <authorList>
            <person name="Sabatino S.J."/>
        </authorList>
    </citation>
    <scope>NUCLEOTIDE SEQUENCE</scope>
    <source>
        <strain evidence="2">Red01</strain>
        <tissue evidence="2">Muscle</tissue>
    </source>
</reference>
<sequence>MSLLLSFPPGAKEYVFPRRERFPVFFHQENTSSIYVGGEGRLYYYDFATRDNYTVRRRR</sequence>
<comment type="caution">
    <text evidence="2">The sequence shown here is derived from an EMBL/GenBank/DDBJ whole genome shotgun (WGS) entry which is preliminary data.</text>
</comment>
<organism evidence="2 3">
    <name type="scientific">Chloebia gouldiae</name>
    <name type="common">Gouldian finch</name>
    <name type="synonym">Erythrura gouldiae</name>
    <dbReference type="NCBI Taxonomy" id="44316"/>
    <lineage>
        <taxon>Eukaryota</taxon>
        <taxon>Metazoa</taxon>
        <taxon>Chordata</taxon>
        <taxon>Craniata</taxon>
        <taxon>Vertebrata</taxon>
        <taxon>Euteleostomi</taxon>
        <taxon>Archelosauria</taxon>
        <taxon>Archosauria</taxon>
        <taxon>Dinosauria</taxon>
        <taxon>Saurischia</taxon>
        <taxon>Theropoda</taxon>
        <taxon>Coelurosauria</taxon>
        <taxon>Aves</taxon>
        <taxon>Neognathae</taxon>
        <taxon>Neoaves</taxon>
        <taxon>Telluraves</taxon>
        <taxon>Australaves</taxon>
        <taxon>Passeriformes</taxon>
        <taxon>Passeroidea</taxon>
        <taxon>Passeridae</taxon>
        <taxon>Chloebia</taxon>
    </lineage>
</organism>
<dbReference type="Proteomes" id="UP000276834">
    <property type="component" value="Unassembled WGS sequence"/>
</dbReference>
<dbReference type="AlphaFoldDB" id="A0A3L8Q781"/>
<gene>
    <name evidence="1" type="ORF">DV515_00018619</name>
    <name evidence="2" type="ORF">DV515_00018620</name>
</gene>
<keyword evidence="3" id="KW-1185">Reference proteome</keyword>
<accession>A0A3L8Q781</accession>
<reference evidence="2 3" key="1">
    <citation type="journal article" date="2018" name="Proc. R. Soc. B">
        <title>A non-coding region near Follistatin controls head colour polymorphism in the Gouldian finch.</title>
        <authorList>
            <person name="Toomey M.B."/>
            <person name="Marques C.I."/>
            <person name="Andrade P."/>
            <person name="Araujo P.M."/>
            <person name="Sabatino S."/>
            <person name="Gazda M.A."/>
            <person name="Afonso S."/>
            <person name="Lopes R.J."/>
            <person name="Corbo J.C."/>
            <person name="Carneiro M."/>
        </authorList>
    </citation>
    <scope>NUCLEOTIDE SEQUENCE [LARGE SCALE GENOMIC DNA]</scope>
    <source>
        <strain evidence="2">Red01</strain>
        <tissue evidence="2">Muscle</tissue>
    </source>
</reference>
<dbReference type="EMBL" id="QUSF01003923">
    <property type="protein sequence ID" value="RLV63097.1"/>
    <property type="molecule type" value="Genomic_DNA"/>
</dbReference>
<evidence type="ECO:0000313" key="3">
    <source>
        <dbReference type="Proteomes" id="UP000276834"/>
    </source>
</evidence>
<name>A0A3L8Q781_CHLGU</name>
<evidence type="ECO:0000313" key="1">
    <source>
        <dbReference type="EMBL" id="RLV63097.1"/>
    </source>
</evidence>